<sequence>MKSKFCNKSIFMGLLSTTPMLHLIILTRLFSHVQRLCHTDEGDALLEFKDCFIIRRNASGDPLAYPKVASWSPKEKDDCCSWDGVECDEHNSHVIALNLISSCLYGSINSNSSLFRLSRLQTINLADNDFNGSLVPSQLSHLPSLTYLDLSSSGFSGQIPLEISQLSNLSFLALSLNQLKLKRPDFSTFVRNLSKIKYLSLSHVDISSPIPSFLANFSSLTSPQFPNSNVWEIPTPTVLVQD</sequence>
<evidence type="ECO:0000256" key="5">
    <source>
        <dbReference type="ARBA" id="ARBA00022737"/>
    </source>
</evidence>
<keyword evidence="5" id="KW-0677">Repeat</keyword>
<dbReference type="InterPro" id="IPR013210">
    <property type="entry name" value="LRR_N_plant-typ"/>
</dbReference>
<name>A0AA88JC59_FICCA</name>
<evidence type="ECO:0000259" key="10">
    <source>
        <dbReference type="Pfam" id="PF08263"/>
    </source>
</evidence>
<dbReference type="AlphaFoldDB" id="A0AA88JC59"/>
<dbReference type="Gene3D" id="3.80.10.10">
    <property type="entry name" value="Ribonuclease Inhibitor"/>
    <property type="match status" value="1"/>
</dbReference>
<organism evidence="11 12">
    <name type="scientific">Ficus carica</name>
    <name type="common">Common fig</name>
    <dbReference type="NCBI Taxonomy" id="3494"/>
    <lineage>
        <taxon>Eukaryota</taxon>
        <taxon>Viridiplantae</taxon>
        <taxon>Streptophyta</taxon>
        <taxon>Embryophyta</taxon>
        <taxon>Tracheophyta</taxon>
        <taxon>Spermatophyta</taxon>
        <taxon>Magnoliopsida</taxon>
        <taxon>eudicotyledons</taxon>
        <taxon>Gunneridae</taxon>
        <taxon>Pentapetalae</taxon>
        <taxon>rosids</taxon>
        <taxon>fabids</taxon>
        <taxon>Rosales</taxon>
        <taxon>Moraceae</taxon>
        <taxon>Ficeae</taxon>
        <taxon>Ficus</taxon>
    </lineage>
</organism>
<comment type="caution">
    <text evidence="11">The sequence shown here is derived from an EMBL/GenBank/DDBJ whole genome shotgun (WGS) entry which is preliminary data.</text>
</comment>
<proteinExistence type="predicted"/>
<keyword evidence="7" id="KW-0472">Membrane</keyword>
<dbReference type="PANTHER" id="PTHR48061">
    <property type="entry name" value="LEUCINE-RICH REPEAT RECEPTOR PROTEIN KINASE EMS1-LIKE-RELATED"/>
    <property type="match status" value="1"/>
</dbReference>
<gene>
    <name evidence="11" type="ORF">TIFTF001_035848</name>
</gene>
<reference evidence="11" key="1">
    <citation type="submission" date="2023-07" db="EMBL/GenBank/DDBJ databases">
        <title>draft genome sequence of fig (Ficus carica).</title>
        <authorList>
            <person name="Takahashi T."/>
            <person name="Nishimura K."/>
        </authorList>
    </citation>
    <scope>NUCLEOTIDE SEQUENCE</scope>
</reference>
<evidence type="ECO:0000256" key="4">
    <source>
        <dbReference type="ARBA" id="ARBA00022729"/>
    </source>
</evidence>
<dbReference type="EMBL" id="BTGU01000364">
    <property type="protein sequence ID" value="GMN66786.1"/>
    <property type="molecule type" value="Genomic_DNA"/>
</dbReference>
<keyword evidence="9" id="KW-0325">Glycoprotein</keyword>
<comment type="subcellular location">
    <subcellularLocation>
        <location evidence="1">Membrane</location>
        <topology evidence="1">Single-pass type I membrane protein</topology>
    </subcellularLocation>
</comment>
<evidence type="ECO:0000256" key="2">
    <source>
        <dbReference type="ARBA" id="ARBA00022614"/>
    </source>
</evidence>
<dbReference type="SUPFAM" id="SSF52058">
    <property type="entry name" value="L domain-like"/>
    <property type="match status" value="1"/>
</dbReference>
<dbReference type="InterPro" id="IPR032675">
    <property type="entry name" value="LRR_dom_sf"/>
</dbReference>
<evidence type="ECO:0000256" key="7">
    <source>
        <dbReference type="ARBA" id="ARBA00023136"/>
    </source>
</evidence>
<protein>
    <recommendedName>
        <fullName evidence="10">Leucine-rich repeat-containing N-terminal plant-type domain-containing protein</fullName>
    </recommendedName>
</protein>
<evidence type="ECO:0000313" key="11">
    <source>
        <dbReference type="EMBL" id="GMN66786.1"/>
    </source>
</evidence>
<keyword evidence="4" id="KW-0732">Signal</keyword>
<dbReference type="PANTHER" id="PTHR48061:SF12">
    <property type="entry name" value="DISEASE RESISTANCE LIKE PROTEIN"/>
    <property type="match status" value="1"/>
</dbReference>
<evidence type="ECO:0000256" key="6">
    <source>
        <dbReference type="ARBA" id="ARBA00022989"/>
    </source>
</evidence>
<keyword evidence="12" id="KW-1185">Reference proteome</keyword>
<keyword evidence="3" id="KW-0812">Transmembrane</keyword>
<dbReference type="GO" id="GO:0016020">
    <property type="term" value="C:membrane"/>
    <property type="evidence" value="ECO:0007669"/>
    <property type="project" value="UniProtKB-SubCell"/>
</dbReference>
<dbReference type="Pfam" id="PF00560">
    <property type="entry name" value="LRR_1"/>
    <property type="match status" value="1"/>
</dbReference>
<evidence type="ECO:0000256" key="3">
    <source>
        <dbReference type="ARBA" id="ARBA00022692"/>
    </source>
</evidence>
<evidence type="ECO:0000256" key="9">
    <source>
        <dbReference type="ARBA" id="ARBA00023180"/>
    </source>
</evidence>
<dbReference type="InterPro" id="IPR046956">
    <property type="entry name" value="RLP23-like"/>
</dbReference>
<feature type="domain" description="Leucine-rich repeat-containing N-terminal plant-type" evidence="10">
    <location>
        <begin position="39"/>
        <end position="88"/>
    </location>
</feature>
<keyword evidence="6" id="KW-1133">Transmembrane helix</keyword>
<evidence type="ECO:0000256" key="1">
    <source>
        <dbReference type="ARBA" id="ARBA00004479"/>
    </source>
</evidence>
<dbReference type="Proteomes" id="UP001187192">
    <property type="component" value="Unassembled WGS sequence"/>
</dbReference>
<keyword evidence="8" id="KW-0675">Receptor</keyword>
<keyword evidence="2" id="KW-0433">Leucine-rich repeat</keyword>
<evidence type="ECO:0000256" key="8">
    <source>
        <dbReference type="ARBA" id="ARBA00023170"/>
    </source>
</evidence>
<evidence type="ECO:0000313" key="12">
    <source>
        <dbReference type="Proteomes" id="UP001187192"/>
    </source>
</evidence>
<dbReference type="Pfam" id="PF08263">
    <property type="entry name" value="LRRNT_2"/>
    <property type="match status" value="1"/>
</dbReference>
<accession>A0AA88JC59</accession>
<dbReference type="InterPro" id="IPR001611">
    <property type="entry name" value="Leu-rich_rpt"/>
</dbReference>